<accession>A0A5B8WGB5</accession>
<name>A0A5B8WGB5_9CAUD</name>
<protein>
    <submittedName>
        <fullName evidence="1">Uncharacterized protein</fullName>
    </submittedName>
</protein>
<evidence type="ECO:0000313" key="2">
    <source>
        <dbReference type="Proteomes" id="UP000321088"/>
    </source>
</evidence>
<dbReference type="EMBL" id="MN183283">
    <property type="protein sequence ID" value="QED11784.1"/>
    <property type="molecule type" value="Genomic_DNA"/>
</dbReference>
<evidence type="ECO:0000313" key="1">
    <source>
        <dbReference type="EMBL" id="QED11784.1"/>
    </source>
</evidence>
<gene>
    <name evidence="1" type="primary">46</name>
    <name evidence="1" type="ORF">SEA_BOSSLADY_46</name>
</gene>
<reference evidence="1 2" key="1">
    <citation type="submission" date="2019-07" db="EMBL/GenBank/DDBJ databases">
        <authorList>
            <person name="Carmona L.G."/>
            <person name="Ponce M.S."/>
            <person name="Vasquez A.Y."/>
            <person name="Cohen E.D."/>
            <person name="Romero A."/>
            <person name="Bonglo J.C."/>
            <person name="Moreno D.L."/>
            <person name="Reyna D.E."/>
            <person name="Rosas-Acosta G."/>
            <person name="Delesalle V.A."/>
            <person name="Garlena R.A."/>
            <person name="Russell D.A."/>
            <person name="Pope W.H."/>
            <person name="Jacobs-Sera D."/>
            <person name="Hatfull G.F."/>
        </authorList>
    </citation>
    <scope>NUCLEOTIDE SEQUENCE [LARGE SCALE GENOMIC DNA]</scope>
</reference>
<proteinExistence type="predicted"/>
<dbReference type="Proteomes" id="UP000321088">
    <property type="component" value="Segment"/>
</dbReference>
<organism evidence="1 2">
    <name type="scientific">Arthrobacter phage BossLady</name>
    <dbReference type="NCBI Taxonomy" id="2603258"/>
    <lineage>
        <taxon>Viruses</taxon>
        <taxon>Duplodnaviria</taxon>
        <taxon>Heunggongvirae</taxon>
        <taxon>Uroviricota</taxon>
        <taxon>Caudoviricetes</taxon>
        <taxon>Berryhillviridae</taxon>
        <taxon>Marthavirus</taxon>
        <taxon>Marthavirus martha</taxon>
    </lineage>
</organism>
<sequence>MTERIFVLDKLNEKLGDRSINDVANQTDCMVRIGSQHGVYRQCSIGWHLECSAAEQRGDDCPCMCKCHVDPYFARQRIARLDINDSVYKIDVETGEIMLGWLAPGWIENADERWLSIEPDAIDALHEALIKARNELATGEAG</sequence>